<accession>A0A9W9C295</accession>
<evidence type="ECO:0000313" key="3">
    <source>
        <dbReference type="Proteomes" id="UP001140562"/>
    </source>
</evidence>
<organism evidence="2 3">
    <name type="scientific">Didymella glomerata</name>
    <dbReference type="NCBI Taxonomy" id="749621"/>
    <lineage>
        <taxon>Eukaryota</taxon>
        <taxon>Fungi</taxon>
        <taxon>Dikarya</taxon>
        <taxon>Ascomycota</taxon>
        <taxon>Pezizomycotina</taxon>
        <taxon>Dothideomycetes</taxon>
        <taxon>Pleosporomycetidae</taxon>
        <taxon>Pleosporales</taxon>
        <taxon>Pleosporineae</taxon>
        <taxon>Didymellaceae</taxon>
        <taxon>Didymella</taxon>
    </lineage>
</organism>
<gene>
    <name evidence="2" type="ORF">N0V87_003929</name>
</gene>
<comment type="caution">
    <text evidence="2">The sequence shown here is derived from an EMBL/GenBank/DDBJ whole genome shotgun (WGS) entry which is preliminary data.</text>
</comment>
<dbReference type="EMBL" id="JAPEUV010000030">
    <property type="protein sequence ID" value="KAJ4338386.1"/>
    <property type="molecule type" value="Genomic_DNA"/>
</dbReference>
<evidence type="ECO:0000313" key="2">
    <source>
        <dbReference type="EMBL" id="KAJ4338386.1"/>
    </source>
</evidence>
<feature type="region of interest" description="Disordered" evidence="1">
    <location>
        <begin position="1"/>
        <end position="29"/>
    </location>
</feature>
<feature type="compositionally biased region" description="Polar residues" evidence="1">
    <location>
        <begin position="1"/>
        <end position="22"/>
    </location>
</feature>
<dbReference type="OrthoDB" id="3796826at2759"/>
<reference evidence="2" key="1">
    <citation type="submission" date="2022-10" db="EMBL/GenBank/DDBJ databases">
        <title>Tapping the CABI collections for fungal endophytes: first genome assemblies for Collariella, Neodidymelliopsis, Ascochyta clinopodiicola, Didymella pomorum, Didymosphaeria variabile, Neocosmospora piperis and Neocucurbitaria cava.</title>
        <authorList>
            <person name="Hill R."/>
        </authorList>
    </citation>
    <scope>NUCLEOTIDE SEQUENCE</scope>
    <source>
        <strain evidence="2">IMI 360193</strain>
    </source>
</reference>
<keyword evidence="3" id="KW-1185">Reference proteome</keyword>
<dbReference type="Proteomes" id="UP001140562">
    <property type="component" value="Unassembled WGS sequence"/>
</dbReference>
<protein>
    <submittedName>
        <fullName evidence="2">Uncharacterized protein</fullName>
    </submittedName>
</protein>
<evidence type="ECO:0000256" key="1">
    <source>
        <dbReference type="SAM" id="MobiDB-lite"/>
    </source>
</evidence>
<name>A0A9W9C295_9PLEO</name>
<sequence>MPSINDSRWASKDVNGTSTSAPVSARTRSIPKAFERAEAAGKAAAKRMDELQGDANKFHKPFLYQNYGYPSLQPNAPAQPTAAPSSPAPIASAARVTTETAEQKRARLHKLFNTWVPRAVEFYNIYDTLDLAAEEVKAIQDEIVKYRVKFAQAAGKRASYQAEWETAPAHLPPQRWSEGVATGDEDDPLGLGLPGAIAEGRCAGEVENLLD</sequence>
<dbReference type="AlphaFoldDB" id="A0A9W9C295"/>
<proteinExistence type="predicted"/>